<feature type="transmembrane region" description="Helical" evidence="1">
    <location>
        <begin position="21"/>
        <end position="38"/>
    </location>
</feature>
<protein>
    <submittedName>
        <fullName evidence="2">Uncharacterized protein</fullName>
    </submittedName>
</protein>
<keyword evidence="1" id="KW-1133">Transmembrane helix</keyword>
<organism evidence="2 3">
    <name type="scientific">Tenacibaculum polynesiense</name>
    <dbReference type="NCBI Taxonomy" id="3137857"/>
    <lineage>
        <taxon>Bacteria</taxon>
        <taxon>Pseudomonadati</taxon>
        <taxon>Bacteroidota</taxon>
        <taxon>Flavobacteriia</taxon>
        <taxon>Flavobacteriales</taxon>
        <taxon>Flavobacteriaceae</taxon>
        <taxon>Tenacibaculum</taxon>
    </lineage>
</organism>
<feature type="transmembrane region" description="Helical" evidence="1">
    <location>
        <begin position="173"/>
        <end position="194"/>
    </location>
</feature>
<dbReference type="EMBL" id="CAXJIO010000010">
    <property type="protein sequence ID" value="CAL2101448.1"/>
    <property type="molecule type" value="Genomic_DNA"/>
</dbReference>
<dbReference type="Proteomes" id="UP001497527">
    <property type="component" value="Unassembled WGS sequence"/>
</dbReference>
<sequence length="238" mass="28158">MTQQLQEVTGVKTLTTEKNKYIVYFLFAIVLALSFYSFEFFNDFSEEYTAAIKSHSIKKKNRTKALNKVKSLAEGTPEYIAYLEAKKETDKAYNSFKEVKKKEKVFGFKSFKFFMERLGLWFGVFLYSIFNLFNSFRQKKKFTGVKLIHGLIISVCFFYFFWIFQQFQDVSKVSYYFATIVSAVFVVLAVYLIAKYRKDRINSLQDNLMEVAKFTFKNTKPEKREEMLDMIKKIATNK</sequence>
<gene>
    <name evidence="2" type="ORF">T190423A01A_10011</name>
</gene>
<feature type="transmembrane region" description="Helical" evidence="1">
    <location>
        <begin position="148"/>
        <end position="167"/>
    </location>
</feature>
<keyword evidence="1" id="KW-0472">Membrane</keyword>
<keyword evidence="1" id="KW-0812">Transmembrane</keyword>
<reference evidence="2 3" key="1">
    <citation type="submission" date="2024-05" db="EMBL/GenBank/DDBJ databases">
        <authorList>
            <person name="Duchaud E."/>
        </authorList>
    </citation>
    <scope>NUCLEOTIDE SEQUENCE [LARGE SCALE GENOMIC DNA]</scope>
    <source>
        <strain evidence="2">Ena-SAMPLE-TAB-13-05-2024-13:56:06:370-140308</strain>
    </source>
</reference>
<comment type="caution">
    <text evidence="2">The sequence shown here is derived from an EMBL/GenBank/DDBJ whole genome shotgun (WGS) entry which is preliminary data.</text>
</comment>
<feature type="transmembrane region" description="Helical" evidence="1">
    <location>
        <begin position="118"/>
        <end position="136"/>
    </location>
</feature>
<proteinExistence type="predicted"/>
<accession>A0ABM9P7Y0</accession>
<keyword evidence="3" id="KW-1185">Reference proteome</keyword>
<evidence type="ECO:0000313" key="2">
    <source>
        <dbReference type="EMBL" id="CAL2101448.1"/>
    </source>
</evidence>
<evidence type="ECO:0000313" key="3">
    <source>
        <dbReference type="Proteomes" id="UP001497527"/>
    </source>
</evidence>
<evidence type="ECO:0000256" key="1">
    <source>
        <dbReference type="SAM" id="Phobius"/>
    </source>
</evidence>
<name>A0ABM9P7Y0_9FLAO</name>